<evidence type="ECO:0000313" key="2">
    <source>
        <dbReference type="EMBL" id="EHQ36680.1"/>
    </source>
</evidence>
<keyword evidence="1" id="KW-0472">Membrane</keyword>
<dbReference type="STRING" id="937775.Metlim_2639"/>
<protein>
    <recommendedName>
        <fullName evidence="4">Flagellin</fullName>
    </recommendedName>
</protein>
<evidence type="ECO:0008006" key="4">
    <source>
        <dbReference type="Google" id="ProtNLM"/>
    </source>
</evidence>
<dbReference type="RefSeq" id="WP_004079174.1">
    <property type="nucleotide sequence ID" value="NZ_CM001436.1"/>
</dbReference>
<keyword evidence="1" id="KW-0812">Transmembrane</keyword>
<dbReference type="Proteomes" id="UP000005741">
    <property type="component" value="Chromosome"/>
</dbReference>
<dbReference type="AlphaFoldDB" id="H1Z4D2"/>
<dbReference type="OrthoDB" id="132297at2157"/>
<name>H1Z4D2_9EURY</name>
<reference evidence="2 3" key="1">
    <citation type="submission" date="2011-10" db="EMBL/GenBank/DDBJ databases">
        <title>The Improved High-Quality Draft genome of Methanoplanus limicola DSM 2279.</title>
        <authorList>
            <consortium name="US DOE Joint Genome Institute (JGI-PGF)"/>
            <person name="Lucas S."/>
            <person name="Copeland A."/>
            <person name="Lapidus A."/>
            <person name="Glavina del Rio T."/>
            <person name="Dalin E."/>
            <person name="Tice H."/>
            <person name="Bruce D."/>
            <person name="Goodwin L."/>
            <person name="Pitluck S."/>
            <person name="Peters L."/>
            <person name="Mikhailova N."/>
            <person name="Lu M."/>
            <person name="Kyrpides N."/>
            <person name="Mavromatis K."/>
            <person name="Ivanova N."/>
            <person name="Markowitz V."/>
            <person name="Cheng J.-F."/>
            <person name="Hugenholtz P."/>
            <person name="Woyke T."/>
            <person name="Wu D."/>
            <person name="Wirth R."/>
            <person name="Brambilla E.-M."/>
            <person name="Klenk H.-P."/>
            <person name="Eisen J.A."/>
        </authorList>
    </citation>
    <scope>NUCLEOTIDE SEQUENCE [LARGE SCALE GENOMIC DNA]</scope>
    <source>
        <strain evidence="2 3">DSM 2279</strain>
    </source>
</reference>
<proteinExistence type="predicted"/>
<organism evidence="2 3">
    <name type="scientific">Methanoplanus limicola DSM 2279</name>
    <dbReference type="NCBI Taxonomy" id="937775"/>
    <lineage>
        <taxon>Archaea</taxon>
        <taxon>Methanobacteriati</taxon>
        <taxon>Methanobacteriota</taxon>
        <taxon>Stenosarchaea group</taxon>
        <taxon>Methanomicrobia</taxon>
        <taxon>Methanomicrobiales</taxon>
        <taxon>Methanomicrobiaceae</taxon>
        <taxon>Methanoplanus</taxon>
    </lineage>
</organism>
<sequence>MASASLIATAFALIMLIITAYFLVGVVLTTAQVVSYAQTDQVNQQELRMRTSLSINTASISSGNLTLDIENTGSTIIEDFEYIDVYTVNSSTEPPIYYPMGEGSWAIVSIIPDIINPGLLDPDEVMQVNITYTGDEPVWAKMATPNGISVSAYI</sequence>
<accession>H1Z4D2</accession>
<evidence type="ECO:0000313" key="3">
    <source>
        <dbReference type="Proteomes" id="UP000005741"/>
    </source>
</evidence>
<keyword evidence="1" id="KW-1133">Transmembrane helix</keyword>
<gene>
    <name evidence="2" type="ORF">Metlim_2639</name>
</gene>
<dbReference type="EMBL" id="CM001436">
    <property type="protein sequence ID" value="EHQ36680.1"/>
    <property type="molecule type" value="Genomic_DNA"/>
</dbReference>
<dbReference type="HOGENOM" id="CLU_131313_0_0_2"/>
<feature type="transmembrane region" description="Helical" evidence="1">
    <location>
        <begin position="6"/>
        <end position="28"/>
    </location>
</feature>
<dbReference type="InParanoid" id="H1Z4D2"/>
<evidence type="ECO:0000256" key="1">
    <source>
        <dbReference type="SAM" id="Phobius"/>
    </source>
</evidence>
<keyword evidence="3" id="KW-1185">Reference proteome</keyword>